<proteinExistence type="inferred from homology"/>
<dbReference type="PANTHER" id="PTHR43685:SF5">
    <property type="entry name" value="GLYCOSYLTRANSFERASE EPSE-RELATED"/>
    <property type="match status" value="1"/>
</dbReference>
<keyword evidence="3 5" id="KW-0808">Transferase</keyword>
<evidence type="ECO:0000256" key="2">
    <source>
        <dbReference type="ARBA" id="ARBA00022676"/>
    </source>
</evidence>
<dbReference type="Proteomes" id="UP001596958">
    <property type="component" value="Unassembled WGS sequence"/>
</dbReference>
<name>A0ABW2YYE4_9SPHI</name>
<dbReference type="Gene3D" id="3.90.550.10">
    <property type="entry name" value="Spore Coat Polysaccharide Biosynthesis Protein SpsA, Chain A"/>
    <property type="match status" value="1"/>
</dbReference>
<comment type="similarity">
    <text evidence="1">Belongs to the glycosyltransferase 2 family.</text>
</comment>
<dbReference type="RefSeq" id="WP_377099998.1">
    <property type="nucleotide sequence ID" value="NZ_JBHTHU010000006.1"/>
</dbReference>
<organism evidence="5 6">
    <name type="scientific">Mucilaginibacter calamicampi</name>
    <dbReference type="NCBI Taxonomy" id="1302352"/>
    <lineage>
        <taxon>Bacteria</taxon>
        <taxon>Pseudomonadati</taxon>
        <taxon>Bacteroidota</taxon>
        <taxon>Sphingobacteriia</taxon>
        <taxon>Sphingobacteriales</taxon>
        <taxon>Sphingobacteriaceae</taxon>
        <taxon>Mucilaginibacter</taxon>
    </lineage>
</organism>
<sequence length="319" mass="36644">MQTDPTITVLMPAYNAGCYIAEAIRSVLAQTYADFELVIVNDGSTDDTLNIINSFNDPRIRVINQNNLGVAAALNNGLKNARSPYIARFDADDICYPERLEKQLSFLEMNAGYVLVGSDVEYISAGGDHLFNFECIAHTHEEIIRKMYFYCPFVHPAVMYKKESIIKLGGYPENAHNFEDYLLWTNIAKAGKLYNLREPLVKYRLNPTSVTIDEKWRGKRFRNLKRNAVLRGAITPAEGEELMAIIKDQDTKQIRESAYHALCGKKFLTDNYQPQRSRGHFSRAIKIFPQRLDNYLLYTLSFLPQRLINFMHKLSPNRL</sequence>
<accession>A0ABW2YYE4</accession>
<dbReference type="SUPFAM" id="SSF53448">
    <property type="entry name" value="Nucleotide-diphospho-sugar transferases"/>
    <property type="match status" value="1"/>
</dbReference>
<dbReference type="GO" id="GO:0016757">
    <property type="term" value="F:glycosyltransferase activity"/>
    <property type="evidence" value="ECO:0007669"/>
    <property type="project" value="UniProtKB-KW"/>
</dbReference>
<dbReference type="InterPro" id="IPR050834">
    <property type="entry name" value="Glycosyltransf_2"/>
</dbReference>
<comment type="caution">
    <text evidence="5">The sequence shown here is derived from an EMBL/GenBank/DDBJ whole genome shotgun (WGS) entry which is preliminary data.</text>
</comment>
<evidence type="ECO:0000256" key="1">
    <source>
        <dbReference type="ARBA" id="ARBA00006739"/>
    </source>
</evidence>
<evidence type="ECO:0000259" key="4">
    <source>
        <dbReference type="Pfam" id="PF00535"/>
    </source>
</evidence>
<dbReference type="EC" id="2.4.-.-" evidence="5"/>
<dbReference type="InterPro" id="IPR029044">
    <property type="entry name" value="Nucleotide-diphossugar_trans"/>
</dbReference>
<evidence type="ECO:0000256" key="3">
    <source>
        <dbReference type="ARBA" id="ARBA00022679"/>
    </source>
</evidence>
<evidence type="ECO:0000313" key="6">
    <source>
        <dbReference type="Proteomes" id="UP001596958"/>
    </source>
</evidence>
<protein>
    <submittedName>
        <fullName evidence="5">Glycosyltransferase</fullName>
        <ecNumber evidence="5">2.4.-.-</ecNumber>
    </submittedName>
</protein>
<feature type="domain" description="Glycosyltransferase 2-like" evidence="4">
    <location>
        <begin position="8"/>
        <end position="132"/>
    </location>
</feature>
<evidence type="ECO:0000313" key="5">
    <source>
        <dbReference type="EMBL" id="MFD0750594.1"/>
    </source>
</evidence>
<keyword evidence="6" id="KW-1185">Reference proteome</keyword>
<keyword evidence="2 5" id="KW-0328">Glycosyltransferase</keyword>
<dbReference type="PANTHER" id="PTHR43685">
    <property type="entry name" value="GLYCOSYLTRANSFERASE"/>
    <property type="match status" value="1"/>
</dbReference>
<reference evidence="6" key="1">
    <citation type="journal article" date="2019" name="Int. J. Syst. Evol. Microbiol.">
        <title>The Global Catalogue of Microorganisms (GCM) 10K type strain sequencing project: providing services to taxonomists for standard genome sequencing and annotation.</title>
        <authorList>
            <consortium name="The Broad Institute Genomics Platform"/>
            <consortium name="The Broad Institute Genome Sequencing Center for Infectious Disease"/>
            <person name="Wu L."/>
            <person name="Ma J."/>
        </authorList>
    </citation>
    <scope>NUCLEOTIDE SEQUENCE [LARGE SCALE GENOMIC DNA]</scope>
    <source>
        <strain evidence="6">CCUG 63418</strain>
    </source>
</reference>
<dbReference type="InterPro" id="IPR001173">
    <property type="entry name" value="Glyco_trans_2-like"/>
</dbReference>
<dbReference type="Pfam" id="PF00535">
    <property type="entry name" value="Glycos_transf_2"/>
    <property type="match status" value="1"/>
</dbReference>
<gene>
    <name evidence="5" type="ORF">ACFQZS_10595</name>
</gene>
<dbReference type="EMBL" id="JBHTHU010000006">
    <property type="protein sequence ID" value="MFD0750594.1"/>
    <property type="molecule type" value="Genomic_DNA"/>
</dbReference>